<dbReference type="PANTHER" id="PTHR30560">
    <property type="entry name" value="TRIGGER FACTOR CHAPERONE AND PEPTIDYL-PROLYL CIS/TRANS ISOMERASE"/>
    <property type="match status" value="1"/>
</dbReference>
<dbReference type="GO" id="GO:0043022">
    <property type="term" value="F:ribosome binding"/>
    <property type="evidence" value="ECO:0007669"/>
    <property type="project" value="TreeGrafter"/>
</dbReference>
<evidence type="ECO:0000256" key="11">
    <source>
        <dbReference type="HAMAP-Rule" id="MF_00303"/>
    </source>
</evidence>
<dbReference type="STRING" id="1802280.A3B37_01565"/>
<dbReference type="SUPFAM" id="SSF54534">
    <property type="entry name" value="FKBP-like"/>
    <property type="match status" value="1"/>
</dbReference>
<dbReference type="InterPro" id="IPR027304">
    <property type="entry name" value="Trigger_fact/SurA_dom_sf"/>
</dbReference>
<dbReference type="NCBIfam" id="TIGR00115">
    <property type="entry name" value="tig"/>
    <property type="match status" value="1"/>
</dbReference>
<comment type="similarity">
    <text evidence="2 11 13">Belongs to the FKBP-type PPIase family. Tig subfamily.</text>
</comment>
<dbReference type="InterPro" id="IPR008880">
    <property type="entry name" value="Trigger_fac_C"/>
</dbReference>
<evidence type="ECO:0000256" key="9">
    <source>
        <dbReference type="ARBA" id="ARBA00023306"/>
    </source>
</evidence>
<dbReference type="EC" id="5.2.1.8" evidence="3 11"/>
<comment type="caution">
    <text evidence="15">The sequence shown here is derived from an EMBL/GenBank/DDBJ whole genome shotgun (WGS) entry which is preliminary data.</text>
</comment>
<feature type="domain" description="PPIase FKBP-type" evidence="14">
    <location>
        <begin position="174"/>
        <end position="259"/>
    </location>
</feature>
<dbReference type="AlphaFoldDB" id="A0A1G2L9R1"/>
<dbReference type="InterPro" id="IPR036611">
    <property type="entry name" value="Trigger_fac_ribosome-bd_sf"/>
</dbReference>
<keyword evidence="11" id="KW-0963">Cytoplasm</keyword>
<dbReference type="GO" id="GO:0015031">
    <property type="term" value="P:protein transport"/>
    <property type="evidence" value="ECO:0007669"/>
    <property type="project" value="UniProtKB-UniRule"/>
</dbReference>
<evidence type="ECO:0000256" key="13">
    <source>
        <dbReference type="RuleBase" id="RU003914"/>
    </source>
</evidence>
<dbReference type="InterPro" id="IPR037041">
    <property type="entry name" value="Trigger_fac_C_sf"/>
</dbReference>
<dbReference type="GO" id="GO:0003755">
    <property type="term" value="F:peptidyl-prolyl cis-trans isomerase activity"/>
    <property type="evidence" value="ECO:0007669"/>
    <property type="project" value="UniProtKB-UniRule"/>
</dbReference>
<evidence type="ECO:0000313" key="16">
    <source>
        <dbReference type="Proteomes" id="UP000176705"/>
    </source>
</evidence>
<dbReference type="InterPro" id="IPR008881">
    <property type="entry name" value="Trigger_fac_ribosome-bd_bac"/>
</dbReference>
<dbReference type="PIRSF" id="PIRSF003095">
    <property type="entry name" value="Trigger_factor"/>
    <property type="match status" value="1"/>
</dbReference>
<dbReference type="GO" id="GO:0043335">
    <property type="term" value="P:protein unfolding"/>
    <property type="evidence" value="ECO:0007669"/>
    <property type="project" value="TreeGrafter"/>
</dbReference>
<dbReference type="PANTHER" id="PTHR30560:SF3">
    <property type="entry name" value="TRIGGER FACTOR-LIKE PROTEIN TIG, CHLOROPLASTIC"/>
    <property type="match status" value="1"/>
</dbReference>
<evidence type="ECO:0000256" key="8">
    <source>
        <dbReference type="ARBA" id="ARBA00023235"/>
    </source>
</evidence>
<dbReference type="GO" id="GO:0005737">
    <property type="term" value="C:cytoplasm"/>
    <property type="evidence" value="ECO:0007669"/>
    <property type="project" value="UniProtKB-SubCell"/>
</dbReference>
<dbReference type="InterPro" id="IPR046357">
    <property type="entry name" value="PPIase_dom_sf"/>
</dbReference>
<organism evidence="15 16">
    <name type="scientific">Candidatus Sungbacteria bacterium RIFCSPLOWO2_01_FULL_59_16</name>
    <dbReference type="NCBI Taxonomy" id="1802280"/>
    <lineage>
        <taxon>Bacteria</taxon>
        <taxon>Candidatus Sungiibacteriota</taxon>
    </lineage>
</organism>
<keyword evidence="9 11" id="KW-0131">Cell cycle</keyword>
<dbReference type="InterPro" id="IPR005215">
    <property type="entry name" value="Trig_fac"/>
</dbReference>
<dbReference type="Pfam" id="PF00254">
    <property type="entry name" value="FKBP_C"/>
    <property type="match status" value="1"/>
</dbReference>
<dbReference type="SUPFAM" id="SSF109998">
    <property type="entry name" value="Triger factor/SurA peptide-binding domain-like"/>
    <property type="match status" value="1"/>
</dbReference>
<dbReference type="GO" id="GO:0044183">
    <property type="term" value="F:protein folding chaperone"/>
    <property type="evidence" value="ECO:0007669"/>
    <property type="project" value="TreeGrafter"/>
</dbReference>
<dbReference type="SUPFAM" id="SSF102735">
    <property type="entry name" value="Trigger factor ribosome-binding domain"/>
    <property type="match status" value="1"/>
</dbReference>
<dbReference type="Pfam" id="PF05698">
    <property type="entry name" value="Trigger_C"/>
    <property type="match status" value="1"/>
</dbReference>
<comment type="domain">
    <text evidence="11">Consists of 3 domains; the N-terminus binds the ribosome, the middle domain has PPIase activity, while the C-terminus has intrinsic chaperone activity on its own.</text>
</comment>
<reference evidence="15 16" key="1">
    <citation type="journal article" date="2016" name="Nat. Commun.">
        <title>Thousands of microbial genomes shed light on interconnected biogeochemical processes in an aquifer system.</title>
        <authorList>
            <person name="Anantharaman K."/>
            <person name="Brown C.T."/>
            <person name="Hug L.A."/>
            <person name="Sharon I."/>
            <person name="Castelle C.J."/>
            <person name="Probst A.J."/>
            <person name="Thomas B.C."/>
            <person name="Singh A."/>
            <person name="Wilkins M.J."/>
            <person name="Karaoz U."/>
            <person name="Brodie E.L."/>
            <person name="Williams K.H."/>
            <person name="Hubbard S.S."/>
            <person name="Banfield J.F."/>
        </authorList>
    </citation>
    <scope>NUCLEOTIDE SEQUENCE [LARGE SCALE GENOMIC DNA]</scope>
</reference>
<evidence type="ECO:0000256" key="5">
    <source>
        <dbReference type="ARBA" id="ARBA00022618"/>
    </source>
</evidence>
<keyword evidence="8 11" id="KW-0413">Isomerase</keyword>
<dbReference type="FunFam" id="3.10.50.40:FF:000001">
    <property type="entry name" value="Trigger factor"/>
    <property type="match status" value="1"/>
</dbReference>
<dbReference type="Gene3D" id="1.10.3120.10">
    <property type="entry name" value="Trigger factor, C-terminal domain"/>
    <property type="match status" value="1"/>
</dbReference>
<dbReference type="Gene3D" id="3.10.50.40">
    <property type="match status" value="1"/>
</dbReference>
<comment type="subcellular location">
    <subcellularLocation>
        <location evidence="11">Cytoplasm</location>
    </subcellularLocation>
    <text evidence="11">About half TF is bound to the ribosome near the polypeptide exit tunnel while the other half is free in the cytoplasm.</text>
</comment>
<dbReference type="Proteomes" id="UP000176705">
    <property type="component" value="Unassembled WGS sequence"/>
</dbReference>
<protein>
    <recommendedName>
        <fullName evidence="4 11">Trigger factor</fullName>
        <shortName evidence="11">TF</shortName>
        <ecNumber evidence="3 11">5.2.1.8</ecNumber>
    </recommendedName>
    <alternativeName>
        <fullName evidence="10 11">PPIase</fullName>
    </alternativeName>
</protein>
<dbReference type="GO" id="GO:0051083">
    <property type="term" value="P:'de novo' cotranslational protein folding"/>
    <property type="evidence" value="ECO:0007669"/>
    <property type="project" value="TreeGrafter"/>
</dbReference>
<keyword evidence="6 11" id="KW-0697">Rotamase</keyword>
<dbReference type="InterPro" id="IPR001179">
    <property type="entry name" value="PPIase_FKBP_dom"/>
</dbReference>
<dbReference type="PROSITE" id="PS50059">
    <property type="entry name" value="FKBP_PPIASE"/>
    <property type="match status" value="1"/>
</dbReference>
<comment type="catalytic activity">
    <reaction evidence="1 11 12">
        <text>[protein]-peptidylproline (omega=180) = [protein]-peptidylproline (omega=0)</text>
        <dbReference type="Rhea" id="RHEA:16237"/>
        <dbReference type="Rhea" id="RHEA-COMP:10747"/>
        <dbReference type="Rhea" id="RHEA-COMP:10748"/>
        <dbReference type="ChEBI" id="CHEBI:83833"/>
        <dbReference type="ChEBI" id="CHEBI:83834"/>
        <dbReference type="EC" id="5.2.1.8"/>
    </reaction>
</comment>
<accession>A0A1G2L9R1</accession>
<evidence type="ECO:0000313" key="15">
    <source>
        <dbReference type="EMBL" id="OHA08373.1"/>
    </source>
</evidence>
<evidence type="ECO:0000256" key="6">
    <source>
        <dbReference type="ARBA" id="ARBA00023110"/>
    </source>
</evidence>
<evidence type="ECO:0000259" key="14">
    <source>
        <dbReference type="PROSITE" id="PS50059"/>
    </source>
</evidence>
<dbReference type="HAMAP" id="MF_00303">
    <property type="entry name" value="Trigger_factor_Tig"/>
    <property type="match status" value="1"/>
</dbReference>
<evidence type="ECO:0000256" key="3">
    <source>
        <dbReference type="ARBA" id="ARBA00013194"/>
    </source>
</evidence>
<evidence type="ECO:0000256" key="10">
    <source>
        <dbReference type="ARBA" id="ARBA00029986"/>
    </source>
</evidence>
<dbReference type="GO" id="GO:0051301">
    <property type="term" value="P:cell division"/>
    <property type="evidence" value="ECO:0007669"/>
    <property type="project" value="UniProtKB-KW"/>
</dbReference>
<evidence type="ECO:0000256" key="1">
    <source>
        <dbReference type="ARBA" id="ARBA00000971"/>
    </source>
</evidence>
<dbReference type="EMBL" id="MHQS01000017">
    <property type="protein sequence ID" value="OHA08373.1"/>
    <property type="molecule type" value="Genomic_DNA"/>
</dbReference>
<evidence type="ECO:0000256" key="4">
    <source>
        <dbReference type="ARBA" id="ARBA00016902"/>
    </source>
</evidence>
<gene>
    <name evidence="11" type="primary">tig</name>
    <name evidence="15" type="ORF">A3B37_01565</name>
</gene>
<name>A0A1G2L9R1_9BACT</name>
<evidence type="ECO:0000256" key="7">
    <source>
        <dbReference type="ARBA" id="ARBA00023186"/>
    </source>
</evidence>
<dbReference type="Gene3D" id="3.30.70.1050">
    <property type="entry name" value="Trigger factor ribosome-binding domain"/>
    <property type="match status" value="1"/>
</dbReference>
<evidence type="ECO:0000256" key="12">
    <source>
        <dbReference type="PROSITE-ProRule" id="PRU00277"/>
    </source>
</evidence>
<comment type="function">
    <text evidence="11">Involved in protein export. Acts as a chaperone by maintaining the newly synthesized protein in an open conformation. Functions as a peptidyl-prolyl cis-trans isomerase.</text>
</comment>
<evidence type="ECO:0000256" key="2">
    <source>
        <dbReference type="ARBA" id="ARBA00005464"/>
    </source>
</evidence>
<keyword evidence="7 11" id="KW-0143">Chaperone</keyword>
<dbReference type="Pfam" id="PF05697">
    <property type="entry name" value="Trigger_N"/>
    <property type="match status" value="1"/>
</dbReference>
<keyword evidence="5 11" id="KW-0132">Cell division</keyword>
<proteinExistence type="inferred from homology"/>
<sequence>MTYTLARPSATQITVAVRVPHAELEPFVSKAATVISDETEIEGFRKGKAPYDVVKNAVGEFKILEEAARLYINKNFEKILREAAEKEFAGKSFEPVGDPAISITKLAPGEELEFKITLSLLPPIELPDYKAIARRVLASRNVPAVTEDEVHSAIGRLRESRAKLVTVNREARPGDRVEVDFSGSLGGVKIEGGESKNHPIILGEGRMLPGFEEAIAGMRAGEEKAFTLAVPPDYRAKAIAGKVLDFTIKMNSVQEREVPAWSDDFARSLGNFSSTADVEKSVREGLQTEKERKEKERLRMATAEAVASETKAEIPEPLIERESKKMLAELKESTESMGLKFEEYLTHLKKTEEGLRREWREAARRRVKIALVLREIARRETIEPTADEIEESASRAIAHRDLAAEDIKRLDRAALFDYHRGIARNEKVFQWLEALSF</sequence>